<evidence type="ECO:0000313" key="2">
    <source>
        <dbReference type="Proteomes" id="UP000011776"/>
    </source>
</evidence>
<dbReference type="EMBL" id="AFME02000412">
    <property type="protein sequence ID" value="EMG08121.1"/>
    <property type="molecule type" value="Genomic_DNA"/>
</dbReference>
<reference evidence="1 2" key="1">
    <citation type="submission" date="2013-02" db="EMBL/GenBank/DDBJ databases">
        <authorList>
            <person name="Harkins D.M."/>
            <person name="Durkin A.S."/>
            <person name="Brinkac L.M."/>
            <person name="Haft D.H."/>
            <person name="Selengut J.D."/>
            <person name="Sanka R."/>
            <person name="DePew J."/>
            <person name="Purushe J."/>
            <person name="Tulsiani S.M."/>
            <person name="Graham G.C."/>
            <person name="Burns M.-A."/>
            <person name="Dohnt M.F."/>
            <person name="Smythe L.D."/>
            <person name="McKay D.B."/>
            <person name="Craig S.B."/>
            <person name="Vinetz J.M."/>
            <person name="Sutton G.G."/>
            <person name="Nierman W.C."/>
            <person name="Fouts D.E."/>
        </authorList>
    </citation>
    <scope>NUCLEOTIDE SEQUENCE [LARGE SCALE GENOMIC DNA]</scope>
    <source>
        <strain evidence="1 2">LT2186</strain>
    </source>
</reference>
<name>M3HY23_LEPIR</name>
<protein>
    <submittedName>
        <fullName evidence="1">Uncharacterized protein</fullName>
    </submittedName>
</protein>
<dbReference type="Proteomes" id="UP000011776">
    <property type="component" value="Unassembled WGS sequence"/>
</dbReference>
<feature type="non-terminal residue" evidence="1">
    <location>
        <position position="42"/>
    </location>
</feature>
<gene>
    <name evidence="1" type="ORF">LEP1GSC151_0154</name>
</gene>
<proteinExistence type="predicted"/>
<evidence type="ECO:0000313" key="1">
    <source>
        <dbReference type="EMBL" id="EMG08121.1"/>
    </source>
</evidence>
<comment type="caution">
    <text evidence="1">The sequence shown here is derived from an EMBL/GenBank/DDBJ whole genome shotgun (WGS) entry which is preliminary data.</text>
</comment>
<dbReference type="AlphaFoldDB" id="M3HY23"/>
<sequence>MERGNANGTRRFVAAVLDINVLNKRAKTQSKNNTLTEYSGFI</sequence>
<organism evidence="1 2">
    <name type="scientific">Leptospira interrogans serovar Grippotyphosa str. LT2186</name>
    <dbReference type="NCBI Taxonomy" id="1001599"/>
    <lineage>
        <taxon>Bacteria</taxon>
        <taxon>Pseudomonadati</taxon>
        <taxon>Spirochaetota</taxon>
        <taxon>Spirochaetia</taxon>
        <taxon>Leptospirales</taxon>
        <taxon>Leptospiraceae</taxon>
        <taxon>Leptospira</taxon>
    </lineage>
</organism>
<accession>M3HY23</accession>